<organism evidence="3 4">
    <name type="scientific">Pricia mediterranea</name>
    <dbReference type="NCBI Taxonomy" id="3076079"/>
    <lineage>
        <taxon>Bacteria</taxon>
        <taxon>Pseudomonadati</taxon>
        <taxon>Bacteroidota</taxon>
        <taxon>Flavobacteriia</taxon>
        <taxon>Flavobacteriales</taxon>
        <taxon>Flavobacteriaceae</taxon>
        <taxon>Pricia</taxon>
    </lineage>
</organism>
<feature type="region of interest" description="Disordered" evidence="1">
    <location>
        <begin position="94"/>
        <end position="127"/>
    </location>
</feature>
<reference evidence="3 4" key="1">
    <citation type="submission" date="2023-09" db="EMBL/GenBank/DDBJ databases">
        <title>Novel taxa isolated from Blanes Bay.</title>
        <authorList>
            <person name="Rey-Velasco X."/>
            <person name="Lucena T."/>
        </authorList>
    </citation>
    <scope>NUCLEOTIDE SEQUENCE [LARGE SCALE GENOMIC DNA]</scope>
    <source>
        <strain evidence="3 4">S334</strain>
    </source>
</reference>
<dbReference type="Proteomes" id="UP001250656">
    <property type="component" value="Unassembled WGS sequence"/>
</dbReference>
<keyword evidence="2" id="KW-0472">Membrane</keyword>
<sequence length="383" mass="43417">METKNQTHIVQFIEALKTVVPEELNELQKSFLQLFSNDVPDYKRLNTLLNDRKLYERMSISYIKNMDLTSEDWKAIHRNLLETDEHAVDSEILTESIDFPPPKGNNSTDSTSTPPEDTEPPLRPPTAPLNVIYFTAELNDTMDDINIRFKKPKQAWPSELSLFVADLDKVQNTVNEIYGGKARESLMRSLAGIARVGGTSTFLELAILQLEQFRNELVLRKGDELKHSFLKALGIYSLVVIGSCLLILVLQNFRWVTFNITSMIDPVLFNNGLFILIGASIGAWLSFAIRKKEIVFSDLRILSDNKSGPLIRLIIVLLISICFYFMFLTNFVNIKIGEFFDTSNLLNIDYRNLAFLVGVFLGLSENSIGGKLTSQIDGFISKF</sequence>
<evidence type="ECO:0000256" key="2">
    <source>
        <dbReference type="SAM" id="Phobius"/>
    </source>
</evidence>
<evidence type="ECO:0000256" key="1">
    <source>
        <dbReference type="SAM" id="MobiDB-lite"/>
    </source>
</evidence>
<protein>
    <submittedName>
        <fullName evidence="3">Uncharacterized protein</fullName>
    </submittedName>
</protein>
<accession>A0ABU3LB90</accession>
<keyword evidence="2" id="KW-0812">Transmembrane</keyword>
<feature type="transmembrane region" description="Helical" evidence="2">
    <location>
        <begin position="229"/>
        <end position="249"/>
    </location>
</feature>
<evidence type="ECO:0000313" key="3">
    <source>
        <dbReference type="EMBL" id="MDT7830551.1"/>
    </source>
</evidence>
<keyword evidence="4" id="KW-1185">Reference proteome</keyword>
<dbReference type="EMBL" id="JAVTTP010000002">
    <property type="protein sequence ID" value="MDT7830551.1"/>
    <property type="molecule type" value="Genomic_DNA"/>
</dbReference>
<keyword evidence="2" id="KW-1133">Transmembrane helix</keyword>
<feature type="transmembrane region" description="Helical" evidence="2">
    <location>
        <begin position="310"/>
        <end position="328"/>
    </location>
</feature>
<proteinExistence type="predicted"/>
<evidence type="ECO:0000313" key="4">
    <source>
        <dbReference type="Proteomes" id="UP001250656"/>
    </source>
</evidence>
<dbReference type="RefSeq" id="WP_314016976.1">
    <property type="nucleotide sequence ID" value="NZ_JAVTTP010000002.1"/>
</dbReference>
<name>A0ABU3LB90_9FLAO</name>
<gene>
    <name evidence="3" type="ORF">RQM65_17920</name>
</gene>
<feature type="transmembrane region" description="Helical" evidence="2">
    <location>
        <begin position="269"/>
        <end position="289"/>
    </location>
</feature>
<comment type="caution">
    <text evidence="3">The sequence shown here is derived from an EMBL/GenBank/DDBJ whole genome shotgun (WGS) entry which is preliminary data.</text>
</comment>